<reference evidence="2" key="1">
    <citation type="submission" date="2021-02" db="EMBL/GenBank/DDBJ databases">
        <authorList>
            <person name="Dougan E. K."/>
            <person name="Rhodes N."/>
            <person name="Thang M."/>
            <person name="Chan C."/>
        </authorList>
    </citation>
    <scope>NUCLEOTIDE SEQUENCE</scope>
</reference>
<organism evidence="2 3">
    <name type="scientific">Polarella glacialis</name>
    <name type="common">Dinoflagellate</name>
    <dbReference type="NCBI Taxonomy" id="89957"/>
    <lineage>
        <taxon>Eukaryota</taxon>
        <taxon>Sar</taxon>
        <taxon>Alveolata</taxon>
        <taxon>Dinophyceae</taxon>
        <taxon>Suessiales</taxon>
        <taxon>Suessiaceae</taxon>
        <taxon>Polarella</taxon>
    </lineage>
</organism>
<feature type="compositionally biased region" description="Polar residues" evidence="1">
    <location>
        <begin position="22"/>
        <end position="35"/>
    </location>
</feature>
<accession>A0A813HN32</accession>
<dbReference type="Proteomes" id="UP000654075">
    <property type="component" value="Unassembled WGS sequence"/>
</dbReference>
<gene>
    <name evidence="2" type="ORF">PGLA1383_LOCUS53966</name>
</gene>
<evidence type="ECO:0000256" key="1">
    <source>
        <dbReference type="SAM" id="MobiDB-lite"/>
    </source>
</evidence>
<keyword evidence="3" id="KW-1185">Reference proteome</keyword>
<name>A0A813HN32_POLGL</name>
<evidence type="ECO:0000313" key="2">
    <source>
        <dbReference type="EMBL" id="CAE8638871.1"/>
    </source>
</evidence>
<proteinExistence type="predicted"/>
<comment type="caution">
    <text evidence="2">The sequence shown here is derived from an EMBL/GenBank/DDBJ whole genome shotgun (WGS) entry which is preliminary data.</text>
</comment>
<protein>
    <submittedName>
        <fullName evidence="2">Uncharacterized protein</fullName>
    </submittedName>
</protein>
<evidence type="ECO:0000313" key="3">
    <source>
        <dbReference type="Proteomes" id="UP000654075"/>
    </source>
</evidence>
<feature type="region of interest" description="Disordered" evidence="1">
    <location>
        <begin position="1"/>
        <end position="35"/>
    </location>
</feature>
<dbReference type="AlphaFoldDB" id="A0A813HN32"/>
<dbReference type="EMBL" id="CAJNNV010032081">
    <property type="protein sequence ID" value="CAE8638871.1"/>
    <property type="molecule type" value="Genomic_DNA"/>
</dbReference>
<sequence length="103" mass="11724">MKQLGKKLTVHQALSRQRRSRTQAMPSDWQSSTITGSGEQIVAKTLLHKRNDECNNLKSRRCLGSAPGWEISNIPVPPRQNDRISKFYLPDLHPGKWQNSVDC</sequence>